<comment type="caution">
    <text evidence="2">The sequence shown here is derived from an EMBL/GenBank/DDBJ whole genome shotgun (WGS) entry which is preliminary data.</text>
</comment>
<sequence>MFRRSHCHGSPSKPLHSNSSVLKLKASPLKAIEAPRRRRRRCLNNLQWGFHAKHSAMHNAELCPASRMDFLFTIRKPRRNAASLKGSLQWTFSE</sequence>
<keyword evidence="3" id="KW-1185">Reference proteome</keyword>
<dbReference type="Proteomes" id="UP000299102">
    <property type="component" value="Unassembled WGS sequence"/>
</dbReference>
<dbReference type="EMBL" id="BGZK01000356">
    <property type="protein sequence ID" value="GBP38907.1"/>
    <property type="molecule type" value="Genomic_DNA"/>
</dbReference>
<name>A0A4C1VKU0_EUMVA</name>
<accession>A0A4C1VKU0</accession>
<reference evidence="2 3" key="1">
    <citation type="journal article" date="2019" name="Commun. Biol.">
        <title>The bagworm genome reveals a unique fibroin gene that provides high tensile strength.</title>
        <authorList>
            <person name="Kono N."/>
            <person name="Nakamura H."/>
            <person name="Ohtoshi R."/>
            <person name="Tomita M."/>
            <person name="Numata K."/>
            <person name="Arakawa K."/>
        </authorList>
    </citation>
    <scope>NUCLEOTIDE SEQUENCE [LARGE SCALE GENOMIC DNA]</scope>
</reference>
<dbReference type="AlphaFoldDB" id="A0A4C1VKU0"/>
<proteinExistence type="predicted"/>
<gene>
    <name evidence="2" type="ORF">EVAR_95656_1</name>
</gene>
<evidence type="ECO:0000313" key="2">
    <source>
        <dbReference type="EMBL" id="GBP38907.1"/>
    </source>
</evidence>
<evidence type="ECO:0000313" key="3">
    <source>
        <dbReference type="Proteomes" id="UP000299102"/>
    </source>
</evidence>
<protein>
    <submittedName>
        <fullName evidence="2">Uncharacterized protein</fullName>
    </submittedName>
</protein>
<organism evidence="2 3">
    <name type="scientific">Eumeta variegata</name>
    <name type="common">Bagworm moth</name>
    <name type="synonym">Eumeta japonica</name>
    <dbReference type="NCBI Taxonomy" id="151549"/>
    <lineage>
        <taxon>Eukaryota</taxon>
        <taxon>Metazoa</taxon>
        <taxon>Ecdysozoa</taxon>
        <taxon>Arthropoda</taxon>
        <taxon>Hexapoda</taxon>
        <taxon>Insecta</taxon>
        <taxon>Pterygota</taxon>
        <taxon>Neoptera</taxon>
        <taxon>Endopterygota</taxon>
        <taxon>Lepidoptera</taxon>
        <taxon>Glossata</taxon>
        <taxon>Ditrysia</taxon>
        <taxon>Tineoidea</taxon>
        <taxon>Psychidae</taxon>
        <taxon>Oiketicinae</taxon>
        <taxon>Eumeta</taxon>
    </lineage>
</organism>
<feature type="region of interest" description="Disordered" evidence="1">
    <location>
        <begin position="1"/>
        <end position="28"/>
    </location>
</feature>
<evidence type="ECO:0000256" key="1">
    <source>
        <dbReference type="SAM" id="MobiDB-lite"/>
    </source>
</evidence>